<protein>
    <submittedName>
        <fullName evidence="2">Uncharacterized protein</fullName>
    </submittedName>
</protein>
<dbReference type="Proteomes" id="UP001218021">
    <property type="component" value="Unassembled WGS sequence"/>
</dbReference>
<organism evidence="2 3">
    <name type="scientific">Limosilactobacillus mucosae</name>
    <name type="common">Lactobacillus mucosae</name>
    <dbReference type="NCBI Taxonomy" id="97478"/>
    <lineage>
        <taxon>Bacteria</taxon>
        <taxon>Bacillati</taxon>
        <taxon>Bacillota</taxon>
        <taxon>Bacilli</taxon>
        <taxon>Lactobacillales</taxon>
        <taxon>Lactobacillaceae</taxon>
        <taxon>Limosilactobacillus</taxon>
    </lineage>
</organism>
<evidence type="ECO:0000313" key="2">
    <source>
        <dbReference type="EMBL" id="MDC2828521.1"/>
    </source>
</evidence>
<gene>
    <name evidence="2" type="ORF">PO158_09530</name>
</gene>
<reference evidence="2" key="1">
    <citation type="submission" date="2023-01" db="EMBL/GenBank/DDBJ databases">
        <title>Genome analysis of 13 Lactobacillus isolated from gut of wild boar.</title>
        <authorList>
            <person name="Papp P."/>
            <person name="Libisch B."/>
            <person name="Nagy T."/>
            <person name="Olasz F."/>
        </authorList>
    </citation>
    <scope>NUCLEOTIDE SEQUENCE</scope>
    <source>
        <strain evidence="2">F108</strain>
    </source>
</reference>
<accession>A0AAJ1M930</accession>
<keyword evidence="1" id="KW-0812">Transmembrane</keyword>
<dbReference type="RefSeq" id="WP_272207498.1">
    <property type="nucleotide sequence ID" value="NZ_JAQONC010000004.1"/>
</dbReference>
<feature type="transmembrane region" description="Helical" evidence="1">
    <location>
        <begin position="270"/>
        <end position="289"/>
    </location>
</feature>
<keyword evidence="1" id="KW-0472">Membrane</keyword>
<sequence>MGQKKKNKKSIKRLSRRTIIVLATVLTLGSVTAFGAYVSKGQQRSRFFSNLGTAITHPVLNWQKNTKGGEDSSSAAKTFSSINSKNYSKTTAGKIDKALSKAHSGITQSQGEKIDSSTAKKMSSYLAKHPNATYSQAKKKNSEFAASADKKVLGSSKGSSYEKAVNQAEQSIQSLSSGDDGSGEATGLWGKIGKALLHIFWSSAIGQWVTDNSVGATVFNYQGDGDIDDQEVIKDLEKKVKKDPQLLMYPGTDTAKFSSKMKKMLTTFQGAFYGAAMAMLFFAVIFGAIKLGWGQAVNSVQSRIQWYHNMIDIVLATVGVILVPVICQLVLSVNGTILLGFEKTMASIQTSNTDGSLLSTALHLGLNSDTIKLISSGSFIGDNFSGIIFNIIYLVTMIGLAIYVKYYYFVRMIAFTILASMGGIFIAFWPYQWGKARTIAWFKDLLGTVFIQSIHAFTLAFMAILMQINTEAFESIKAENSSPTVNFLSEFFSGHFATAASTASDGMKMQVAHWETMVIGFIILILFQPVSRSLAELFGISTNMLENIHKSTSRTLMMAGGIAAGAAVGAVALGANVAAGGLAKAAGGLAKTGVGKNLAKSKLGQLNSVKKFGNKLLDKKGRHKAEAEAVGILGSRLGQLSGMAVGAGAESMTAMVAGSVAGGKVGLNAAKLASRGASGIHRKLTELALDRADPLKSQRENLSAAGSASQKAINDSIKQRVDVNPGEMIPDASSEHDGDKIRAAASKNAKALEKINKEMGVEGNKPTDKMMQGYKQQQAKKLTEGTFMSNRAVQNSADEQAAAFKGSASEAWKAEHPFEAWKETEDSGNYYAEQSLKNWKEAQGNKTAWETVAEQQGAAALAKATADGKSLPEGVTAEQFKEQAINKWKADNPHDKWQEAQGSPVYAKALQDWKNGSVSENTKQALWHNKADEVGNTAMSSFKQAAQISADQAGAATKDAFVPFNANDIKDKDQLKSAVAADWKQANPMDSWLNKNEGKTVNDWNSAASAYGQSFVDNNDYKDYAERSFANTDGRILAHTDQSQNKEFMNSVINGDTFNRRFKENLAGALADNNIDPAVADTLVQNYHDGDVTSGITGESIIQTIGDGKDATKVVNADLLSRLNAQQAYTMGNTYDLSGDKQQFNREALDMLYSGQAVENIPDIQTLQQGYTQAMRQTAKEYANSVNPTGAIADATVQGAQKYDLFGNALRVARPSIGAMGYGGRSGYMGSEADRVSDNPFSVSTDSLSLNEARDMVPKQTNDRGETSTVPGALRMVVENTNSYLEVQDRDGYYHTLGMLGAGDGNLSASDQVYQNMEFTPSGDIVPMIDKKTHSATGPYRVVNGEYVPAALPAGLPNVDSFFGGTRSRNISNSLGYQNLPKSDSLMRALDHNTAQPTLDLYQGFTGFDLRGDSNGLVLTGINPANGKREVLTNAYQYDRMPLNEGVEFVQPLRVSNGELRFGKQPPKFSFSPFSYGENEKATMSQGLTNKINQNSTDLISFANDTMIKPTKPVMSNFIANHSPHNNISAIDLYSKVPKNDD</sequence>
<name>A0AAJ1M930_LIMMU</name>
<feature type="transmembrane region" description="Helical" evidence="1">
    <location>
        <begin position="387"/>
        <end position="406"/>
    </location>
</feature>
<keyword evidence="1" id="KW-1133">Transmembrane helix</keyword>
<feature type="transmembrane region" description="Helical" evidence="1">
    <location>
        <begin position="310"/>
        <end position="331"/>
    </location>
</feature>
<proteinExistence type="predicted"/>
<feature type="transmembrane region" description="Helical" evidence="1">
    <location>
        <begin position="445"/>
        <end position="466"/>
    </location>
</feature>
<evidence type="ECO:0000256" key="1">
    <source>
        <dbReference type="SAM" id="Phobius"/>
    </source>
</evidence>
<comment type="caution">
    <text evidence="2">The sequence shown here is derived from an EMBL/GenBank/DDBJ whole genome shotgun (WGS) entry which is preliminary data.</text>
</comment>
<feature type="transmembrane region" description="Helical" evidence="1">
    <location>
        <begin position="413"/>
        <end position="433"/>
    </location>
</feature>
<feature type="transmembrane region" description="Helical" evidence="1">
    <location>
        <begin position="556"/>
        <end position="575"/>
    </location>
</feature>
<dbReference type="EMBL" id="JAQOND010000032">
    <property type="protein sequence ID" value="MDC2828521.1"/>
    <property type="molecule type" value="Genomic_DNA"/>
</dbReference>
<evidence type="ECO:0000313" key="3">
    <source>
        <dbReference type="Proteomes" id="UP001218021"/>
    </source>
</evidence>